<keyword evidence="3" id="KW-0052">Apoplast</keyword>
<dbReference type="OMA" id="MHFHPDA"/>
<dbReference type="FunFam" id="2.60.120.10:FF:000005">
    <property type="entry name" value="Germin-like protein subfamily 1 member 8"/>
    <property type="match status" value="1"/>
</dbReference>
<dbReference type="SUPFAM" id="SSF51182">
    <property type="entry name" value="RmlC-like cupins"/>
    <property type="match status" value="2"/>
</dbReference>
<evidence type="ECO:0000256" key="4">
    <source>
        <dbReference type="ARBA" id="ARBA00022525"/>
    </source>
</evidence>
<dbReference type="PANTHER" id="PTHR31238">
    <property type="entry name" value="GERMIN-LIKE PROTEIN SUBFAMILY 3 MEMBER 3"/>
    <property type="match status" value="1"/>
</dbReference>
<proteinExistence type="inferred from homology"/>
<keyword evidence="4" id="KW-0964">Secreted</keyword>
<protein>
    <recommendedName>
        <fullName evidence="13">Cupin type-1 domain-containing protein</fullName>
    </recommendedName>
</protein>
<evidence type="ECO:0000256" key="6">
    <source>
        <dbReference type="ARBA" id="ARBA00022729"/>
    </source>
</evidence>
<dbReference type="FunFam" id="2.60.120.10:FF:000025">
    <property type="entry name" value="germin-like protein subfamily 2 member 1"/>
    <property type="match status" value="1"/>
</dbReference>
<dbReference type="PRINTS" id="PR00325">
    <property type="entry name" value="GERMIN"/>
</dbReference>
<dbReference type="Proteomes" id="UP000655225">
    <property type="component" value="Unassembled WGS sequence"/>
</dbReference>
<keyword evidence="8 9" id="KW-0464">Manganese</keyword>
<gene>
    <name evidence="14" type="ORF">HHK36_019733</name>
</gene>
<dbReference type="GO" id="GO:0048046">
    <property type="term" value="C:apoplast"/>
    <property type="evidence" value="ECO:0007669"/>
    <property type="project" value="UniProtKB-SubCell"/>
</dbReference>
<evidence type="ECO:0000256" key="9">
    <source>
        <dbReference type="PIRSR" id="PIRSR601929-1"/>
    </source>
</evidence>
<keyword evidence="6 12" id="KW-0732">Signal</keyword>
<feature type="binding site" evidence="10">
    <location>
        <position position="377"/>
    </location>
    <ligand>
        <name>Mn(2+)</name>
        <dbReference type="ChEBI" id="CHEBI:29035"/>
    </ligand>
</feature>
<evidence type="ECO:0000256" key="7">
    <source>
        <dbReference type="ARBA" id="ARBA00023157"/>
    </source>
</evidence>
<evidence type="ECO:0000313" key="15">
    <source>
        <dbReference type="Proteomes" id="UP000655225"/>
    </source>
</evidence>
<dbReference type="EMBL" id="JABCRI010000013">
    <property type="protein sequence ID" value="KAF8395782.1"/>
    <property type="molecule type" value="Genomic_DNA"/>
</dbReference>
<feature type="binding site" evidence="9">
    <location>
        <position position="379"/>
    </location>
    <ligand>
        <name>oxalate</name>
        <dbReference type="ChEBI" id="CHEBI:30623"/>
    </ligand>
</feature>
<dbReference type="InterPro" id="IPR006045">
    <property type="entry name" value="Cupin_1"/>
</dbReference>
<feature type="binding site" evidence="9">
    <location>
        <position position="374"/>
    </location>
    <ligand>
        <name>oxalate</name>
        <dbReference type="ChEBI" id="CHEBI:30623"/>
    </ligand>
</feature>
<feature type="disulfide bond" evidence="11">
    <location>
        <begin position="300"/>
        <end position="315"/>
    </location>
</feature>
<feature type="signal peptide" evidence="12">
    <location>
        <begin position="1"/>
        <end position="28"/>
    </location>
</feature>
<feature type="binding site" evidence="9">
    <location>
        <position position="384"/>
    </location>
    <ligand>
        <name>oxalate</name>
        <dbReference type="ChEBI" id="CHEBI:30623"/>
    </ligand>
</feature>
<comment type="caution">
    <text evidence="14">The sequence shown here is derived from an EMBL/GenBank/DDBJ whole genome shotgun (WGS) entry which is preliminary data.</text>
</comment>
<accession>A0A834Z2Q4</accession>
<feature type="domain" description="Cupin type-1" evidence="13">
    <location>
        <begin position="67"/>
        <end position="215"/>
    </location>
</feature>
<name>A0A834Z2Q4_TETSI</name>
<evidence type="ECO:0000256" key="3">
    <source>
        <dbReference type="ARBA" id="ARBA00022523"/>
    </source>
</evidence>
<dbReference type="Gene3D" id="2.60.120.10">
    <property type="entry name" value="Jelly Rolls"/>
    <property type="match status" value="2"/>
</dbReference>
<organism evidence="14 15">
    <name type="scientific">Tetracentron sinense</name>
    <name type="common">Spur-leaf</name>
    <dbReference type="NCBI Taxonomy" id="13715"/>
    <lineage>
        <taxon>Eukaryota</taxon>
        <taxon>Viridiplantae</taxon>
        <taxon>Streptophyta</taxon>
        <taxon>Embryophyta</taxon>
        <taxon>Tracheophyta</taxon>
        <taxon>Spermatophyta</taxon>
        <taxon>Magnoliopsida</taxon>
        <taxon>Trochodendrales</taxon>
        <taxon>Trochodendraceae</taxon>
        <taxon>Tetracentron</taxon>
    </lineage>
</organism>
<dbReference type="Pfam" id="PF00190">
    <property type="entry name" value="Cupin_1"/>
    <property type="match status" value="2"/>
</dbReference>
<sequence length="485" mass="52210">MATMITLPRPAFFTILFLIVLLPSACRCADPDPLQDLCVADLNASISVNGFPCKPLHEVKSDDFFYDGLSKEGNTTNVFGSSVNSGDVRVFPGLNTHGLSVNRVDFATGGINPPHIHPRASETGVVIEGKLLVGFVTTSHVLHSKVLKAGEMFVIPRGLVHFQLNVGKGKALFLAAFNSQEPGIVILPTTLFESKPSIPNAVLTKAFQIDEKFYNIVSVKNKEGFFAAGIQIDAVCNKFSVLLLKKMRSEGKLKEIEISTGDNFQGRGATAFGDLKKLMRSCQFRSACRCADPDPLQDFCVANQNASTFVNGFPCKPVPEVKSDDFFFNGLSKEGNTTNVFGSNVTAGNVLVFPGLNTLGISMNRVDFTPGGVNPPHIHPRATETGVVIKGRLLVGFVTTSNVLHSKVLKAGEMFVIPRGLVHFQRNVGKGKALVIAAFNSQLPGIVVLPFTLFASTPPIPNDVLTKAFQVDEKVISGIKSKFGS</sequence>
<dbReference type="GO" id="GO:0009506">
    <property type="term" value="C:plasmodesma"/>
    <property type="evidence" value="ECO:0007669"/>
    <property type="project" value="UniProtKB-ARBA"/>
</dbReference>
<dbReference type="AlphaFoldDB" id="A0A834Z2Q4"/>
<dbReference type="InterPro" id="IPR014710">
    <property type="entry name" value="RmlC-like_jellyroll"/>
</dbReference>
<evidence type="ECO:0000256" key="5">
    <source>
        <dbReference type="ARBA" id="ARBA00022723"/>
    </source>
</evidence>
<feature type="binding site" evidence="10">
    <location>
        <position position="379"/>
    </location>
    <ligand>
        <name>Mn(2+)</name>
        <dbReference type="ChEBI" id="CHEBI:29035"/>
    </ligand>
</feature>
<keyword evidence="7 11" id="KW-1015">Disulfide bond</keyword>
<dbReference type="SMART" id="SM00835">
    <property type="entry name" value="Cupin_1"/>
    <property type="match status" value="2"/>
</dbReference>
<evidence type="ECO:0000259" key="13">
    <source>
        <dbReference type="SMART" id="SM00835"/>
    </source>
</evidence>
<dbReference type="CDD" id="cd02241">
    <property type="entry name" value="cupin_OxOx"/>
    <property type="match status" value="2"/>
</dbReference>
<dbReference type="InterPro" id="IPR001929">
    <property type="entry name" value="Germin"/>
</dbReference>
<evidence type="ECO:0000256" key="12">
    <source>
        <dbReference type="SAM" id="SignalP"/>
    </source>
</evidence>
<reference evidence="14 15" key="1">
    <citation type="submission" date="2020-04" db="EMBL/GenBank/DDBJ databases">
        <title>Plant Genome Project.</title>
        <authorList>
            <person name="Zhang R.-G."/>
        </authorList>
    </citation>
    <scope>NUCLEOTIDE SEQUENCE [LARGE SCALE GENOMIC DNA]</scope>
    <source>
        <strain evidence="14">YNK0</strain>
        <tissue evidence="14">Leaf</tissue>
    </source>
</reference>
<evidence type="ECO:0000256" key="10">
    <source>
        <dbReference type="PIRSR" id="PIRSR601929-2"/>
    </source>
</evidence>
<dbReference type="GO" id="GO:0030145">
    <property type="term" value="F:manganese ion binding"/>
    <property type="evidence" value="ECO:0007669"/>
    <property type="project" value="InterPro"/>
</dbReference>
<dbReference type="GO" id="GO:0010497">
    <property type="term" value="P:plasmodesmata-mediated intercellular transport"/>
    <property type="evidence" value="ECO:0007669"/>
    <property type="project" value="UniProtKB-ARBA"/>
</dbReference>
<evidence type="ECO:0000256" key="8">
    <source>
        <dbReference type="ARBA" id="ARBA00023211"/>
    </source>
</evidence>
<comment type="similarity">
    <text evidence="2">Belongs to the germin family.</text>
</comment>
<keyword evidence="5 9" id="KW-0479">Metal-binding</keyword>
<feature type="binding site" evidence="10">
    <location>
        <position position="423"/>
    </location>
    <ligand>
        <name>Mn(2+)</name>
        <dbReference type="ChEBI" id="CHEBI:29035"/>
    </ligand>
</feature>
<comment type="subcellular location">
    <subcellularLocation>
        <location evidence="1">Secreted</location>
        <location evidence="1">Extracellular space</location>
        <location evidence="1">Apoplast</location>
    </subcellularLocation>
</comment>
<feature type="binding site" evidence="10">
    <location>
        <position position="384"/>
    </location>
    <ligand>
        <name>Mn(2+)</name>
        <dbReference type="ChEBI" id="CHEBI:29035"/>
    </ligand>
</feature>
<dbReference type="OrthoDB" id="1921208at2759"/>
<feature type="domain" description="Cupin type-1" evidence="13">
    <location>
        <begin position="329"/>
        <end position="477"/>
    </location>
</feature>
<evidence type="ECO:0000256" key="1">
    <source>
        <dbReference type="ARBA" id="ARBA00004271"/>
    </source>
</evidence>
<dbReference type="InterPro" id="IPR011051">
    <property type="entry name" value="RmlC_Cupin_sf"/>
</dbReference>
<feature type="binding site" evidence="9">
    <location>
        <position position="364"/>
    </location>
    <ligand>
        <name>oxalate</name>
        <dbReference type="ChEBI" id="CHEBI:30623"/>
    </ligand>
</feature>
<evidence type="ECO:0000256" key="11">
    <source>
        <dbReference type="PIRSR" id="PIRSR601929-3"/>
    </source>
</evidence>
<feature type="chain" id="PRO_5032946219" description="Cupin type-1 domain-containing protein" evidence="12">
    <location>
        <begin position="29"/>
        <end position="485"/>
    </location>
</feature>
<evidence type="ECO:0000256" key="2">
    <source>
        <dbReference type="ARBA" id="ARBA00007456"/>
    </source>
</evidence>
<keyword evidence="15" id="KW-1185">Reference proteome</keyword>
<evidence type="ECO:0000313" key="14">
    <source>
        <dbReference type="EMBL" id="KAF8395782.1"/>
    </source>
</evidence>
<dbReference type="GO" id="GO:2000280">
    <property type="term" value="P:regulation of root development"/>
    <property type="evidence" value="ECO:0007669"/>
    <property type="project" value="UniProtKB-ARBA"/>
</dbReference>